<keyword evidence="10" id="KW-0482">Metalloprotease</keyword>
<dbReference type="GO" id="GO:0006508">
    <property type="term" value="P:proteolysis"/>
    <property type="evidence" value="ECO:0007669"/>
    <property type="project" value="UniProtKB-KW"/>
</dbReference>
<evidence type="ECO:0000256" key="6">
    <source>
        <dbReference type="ARBA" id="ARBA00022723"/>
    </source>
</evidence>
<keyword evidence="8" id="KW-0862">Zinc</keyword>
<evidence type="ECO:0000256" key="11">
    <source>
        <dbReference type="ARBA" id="ARBA00023136"/>
    </source>
</evidence>
<evidence type="ECO:0000256" key="8">
    <source>
        <dbReference type="ARBA" id="ARBA00022833"/>
    </source>
</evidence>
<evidence type="ECO:0000256" key="4">
    <source>
        <dbReference type="ARBA" id="ARBA00022670"/>
    </source>
</evidence>
<dbReference type="InterPro" id="IPR001915">
    <property type="entry name" value="Peptidase_M48"/>
</dbReference>
<sequence>MKTTAALRGRAVFALLLMVGFYLLALGLAGALLSVPVLEWSAGRVHLRLDLFALIAGVTILWAIFPRRERFEAPGPRLRAAEHPQLFEEIERVARATGQRAPDEVYLVPDVNAWVTERSAPFGLRRVRVMGLGLALMRLLNVSEFRAVLAHEFGHYHGGDTRLGVWLFGARVSMGRTVKSLSAQSSWLHLPFLWYGNAFLRVTHALSRQQEFVADALAARTVSPAALGEGLKRVHGGGLAFDGYWSSELAPALKSGVHPPIADGFARFLRVPALAAVLEERVAQAVQGGQTDPLDTHPPLHERLAAIAPIPPGEASVDDRDALSLLTHPLQVERALLRHLAGTDADALEGAAWEDVGERVYRPLWARVVHDHAAALAPLTARRLPALLSNPAALNDLAVALGVPEGEERPGRVRWILAAGVGGVLAGAGAAVTSLPGEPVRLEAAGWSFDPHAFVAACLQGEAAAGPYLAELQAAGVADTSLAADSPHES</sequence>
<keyword evidence="3" id="KW-1003">Cell membrane</keyword>
<dbReference type="GO" id="GO:0005886">
    <property type="term" value="C:plasma membrane"/>
    <property type="evidence" value="ECO:0007669"/>
    <property type="project" value="UniProtKB-SubCell"/>
</dbReference>
<comment type="subcellular location">
    <subcellularLocation>
        <location evidence="2">Cell membrane</location>
        <topology evidence="2">Multi-pass membrane protein</topology>
    </subcellularLocation>
</comment>
<dbReference type="Pfam" id="PF01435">
    <property type="entry name" value="Peptidase_M48"/>
    <property type="match status" value="1"/>
</dbReference>
<dbReference type="EMBL" id="CP158297">
    <property type="protein sequence ID" value="XBV83589.1"/>
    <property type="molecule type" value="Genomic_DNA"/>
</dbReference>
<accession>A0AAU7U548</accession>
<name>A0AAU7U548_9DEIO</name>
<reference evidence="14" key="1">
    <citation type="submission" date="2024-06" db="EMBL/GenBank/DDBJ databases">
        <title>Draft Genome Sequence of Deinococcus sonorensis Type Strain KR-87, a Biofilm Producing Representative of the Genus Deinococcus.</title>
        <authorList>
            <person name="Boren L.S."/>
            <person name="Grosso R.A."/>
            <person name="Hugenberg-Cox A.N."/>
            <person name="Hill J.T.E."/>
            <person name="Albert C.M."/>
            <person name="Tuohy J.M."/>
        </authorList>
    </citation>
    <scope>NUCLEOTIDE SEQUENCE</scope>
    <source>
        <strain evidence="14">KR-87</strain>
        <plasmid evidence="14">pDson01</plasmid>
    </source>
</reference>
<comment type="cofactor">
    <cofactor evidence="1">
        <name>Zn(2+)</name>
        <dbReference type="ChEBI" id="CHEBI:29105"/>
    </cofactor>
</comment>
<dbReference type="CDD" id="cd07328">
    <property type="entry name" value="M48_Ste24p_like"/>
    <property type="match status" value="1"/>
</dbReference>
<protein>
    <submittedName>
        <fullName evidence="14">M48 family metallopeptidase</fullName>
    </submittedName>
</protein>
<evidence type="ECO:0000256" key="5">
    <source>
        <dbReference type="ARBA" id="ARBA00022692"/>
    </source>
</evidence>
<evidence type="ECO:0000256" key="2">
    <source>
        <dbReference type="ARBA" id="ARBA00004651"/>
    </source>
</evidence>
<dbReference type="GO" id="GO:0046872">
    <property type="term" value="F:metal ion binding"/>
    <property type="evidence" value="ECO:0007669"/>
    <property type="project" value="UniProtKB-KW"/>
</dbReference>
<evidence type="ECO:0000256" key="3">
    <source>
        <dbReference type="ARBA" id="ARBA00022475"/>
    </source>
</evidence>
<keyword evidence="7" id="KW-0378">Hydrolase</keyword>
<dbReference type="PANTHER" id="PTHR43221:SF1">
    <property type="entry name" value="PROTEASE HTPX"/>
    <property type="match status" value="1"/>
</dbReference>
<evidence type="ECO:0000256" key="7">
    <source>
        <dbReference type="ARBA" id="ARBA00022801"/>
    </source>
</evidence>
<keyword evidence="11 12" id="KW-0472">Membrane</keyword>
<dbReference type="Gene3D" id="3.30.2010.10">
    <property type="entry name" value="Metalloproteases ('zincins'), catalytic domain"/>
    <property type="match status" value="1"/>
</dbReference>
<dbReference type="KEGG" id="dsc:ABOD76_02575"/>
<keyword evidence="14" id="KW-0614">Plasmid</keyword>
<dbReference type="AlphaFoldDB" id="A0AAU7U548"/>
<evidence type="ECO:0000256" key="9">
    <source>
        <dbReference type="ARBA" id="ARBA00022989"/>
    </source>
</evidence>
<gene>
    <name evidence="14" type="ORF">ABOD76_02575</name>
</gene>
<evidence type="ECO:0000256" key="12">
    <source>
        <dbReference type="SAM" id="Phobius"/>
    </source>
</evidence>
<keyword evidence="9 12" id="KW-1133">Transmembrane helix</keyword>
<evidence type="ECO:0000256" key="10">
    <source>
        <dbReference type="ARBA" id="ARBA00023049"/>
    </source>
</evidence>
<keyword evidence="4" id="KW-0645">Protease</keyword>
<evidence type="ECO:0000313" key="14">
    <source>
        <dbReference type="EMBL" id="XBV83589.1"/>
    </source>
</evidence>
<keyword evidence="5 12" id="KW-0812">Transmembrane</keyword>
<evidence type="ECO:0000256" key="1">
    <source>
        <dbReference type="ARBA" id="ARBA00001947"/>
    </source>
</evidence>
<dbReference type="InterPro" id="IPR050083">
    <property type="entry name" value="HtpX_protease"/>
</dbReference>
<keyword evidence="6" id="KW-0479">Metal-binding</keyword>
<evidence type="ECO:0000259" key="13">
    <source>
        <dbReference type="Pfam" id="PF01435"/>
    </source>
</evidence>
<geneLocation type="plasmid" evidence="14">
    <name>pDson01</name>
</geneLocation>
<organism evidence="14">
    <name type="scientific">Deinococcus sonorensis KR-87</name>
    <dbReference type="NCBI Taxonomy" id="694439"/>
    <lineage>
        <taxon>Bacteria</taxon>
        <taxon>Thermotogati</taxon>
        <taxon>Deinococcota</taxon>
        <taxon>Deinococci</taxon>
        <taxon>Deinococcales</taxon>
        <taxon>Deinococcaceae</taxon>
        <taxon>Deinococcus</taxon>
    </lineage>
</organism>
<dbReference type="GO" id="GO:0004222">
    <property type="term" value="F:metalloendopeptidase activity"/>
    <property type="evidence" value="ECO:0007669"/>
    <property type="project" value="InterPro"/>
</dbReference>
<dbReference type="RefSeq" id="WP_350241176.1">
    <property type="nucleotide sequence ID" value="NZ_CP158297.1"/>
</dbReference>
<feature type="transmembrane region" description="Helical" evidence="12">
    <location>
        <begin position="12"/>
        <end position="33"/>
    </location>
</feature>
<feature type="domain" description="Peptidase M48" evidence="13">
    <location>
        <begin position="82"/>
        <end position="307"/>
    </location>
</feature>
<proteinExistence type="predicted"/>
<dbReference type="PANTHER" id="PTHR43221">
    <property type="entry name" value="PROTEASE HTPX"/>
    <property type="match status" value="1"/>
</dbReference>